<organism evidence="4 5">
    <name type="scientific">Aphanomyces stellatus</name>
    <dbReference type="NCBI Taxonomy" id="120398"/>
    <lineage>
        <taxon>Eukaryota</taxon>
        <taxon>Sar</taxon>
        <taxon>Stramenopiles</taxon>
        <taxon>Oomycota</taxon>
        <taxon>Saprolegniomycetes</taxon>
        <taxon>Saprolegniales</taxon>
        <taxon>Verrucalvaceae</taxon>
        <taxon>Aphanomyces</taxon>
    </lineage>
</organism>
<keyword evidence="5" id="KW-1185">Reference proteome</keyword>
<dbReference type="EMBL" id="CAADRA010000167">
    <property type="protein sequence ID" value="VFT79029.1"/>
    <property type="molecule type" value="Genomic_DNA"/>
</dbReference>
<feature type="chain" id="PRO_5036115936" evidence="2">
    <location>
        <begin position="19"/>
        <end position="404"/>
    </location>
</feature>
<keyword evidence="1" id="KW-0812">Transmembrane</keyword>
<reference evidence="3" key="2">
    <citation type="submission" date="2019-06" db="EMBL/GenBank/DDBJ databases">
        <title>Genomics analysis of Aphanomyces spp. identifies a new class of oomycete effector associated with host adaptation.</title>
        <authorList>
            <person name="Gaulin E."/>
        </authorList>
    </citation>
    <scope>NUCLEOTIDE SEQUENCE</scope>
    <source>
        <strain evidence="3">CBS 578.67</strain>
    </source>
</reference>
<evidence type="ECO:0000313" key="5">
    <source>
        <dbReference type="Proteomes" id="UP000332933"/>
    </source>
</evidence>
<keyword evidence="2" id="KW-0732">Signal</keyword>
<proteinExistence type="predicted"/>
<feature type="transmembrane region" description="Helical" evidence="1">
    <location>
        <begin position="319"/>
        <end position="341"/>
    </location>
</feature>
<gene>
    <name evidence="4" type="primary">Aste57867_1820</name>
    <name evidence="3" type="ORF">As57867_001818</name>
    <name evidence="4" type="ORF">ASTE57867_1820</name>
</gene>
<sequence length="404" mass="43302">MMRGVCFVLAAMLPWGHALPSTRSSLATQTPSSPKRFPTYTYPPDLDLSKSFPITVAKGRDLMLPLKPLHHALFPDVKPPGGVALGFAVSRCTGSMALSLVTSNATFELSSDAATACLTFMKNPNETTSPSLCPLFVQDDRFYDLDPHEIKGVVLMADLDEDLHVLASFTSTSTFAGFEHMFKADQELQVDIDASLGHTAFTVPTIVSPDAAQSPCATCSYRLVFGPSHNTTTPAVALPIACLLAASSTQLSLLPPSSTSLNASTHAADLSPLRGMSKGWYQVYLVADATSSSSLDLSVTTALLAYPPQHLFLDPPRSVVGTLTACVFLVAVVGGGLVVLYRRRRIRRRSHYGTNVLPPPSPLDADDAECIGLLSKTSYHTLHDAQDHALLDGYDDVEDDHVTV</sequence>
<accession>A0A485K9M0</accession>
<evidence type="ECO:0000313" key="4">
    <source>
        <dbReference type="EMBL" id="VFT79029.1"/>
    </source>
</evidence>
<name>A0A485K9M0_9STRA</name>
<protein>
    <submittedName>
        <fullName evidence="4">Aste57867_1820 protein</fullName>
    </submittedName>
</protein>
<keyword evidence="1" id="KW-0472">Membrane</keyword>
<evidence type="ECO:0000313" key="3">
    <source>
        <dbReference type="EMBL" id="KAF0718251.1"/>
    </source>
</evidence>
<evidence type="ECO:0000256" key="1">
    <source>
        <dbReference type="SAM" id="Phobius"/>
    </source>
</evidence>
<keyword evidence="1" id="KW-1133">Transmembrane helix</keyword>
<feature type="signal peptide" evidence="2">
    <location>
        <begin position="1"/>
        <end position="18"/>
    </location>
</feature>
<dbReference type="AlphaFoldDB" id="A0A485K9M0"/>
<evidence type="ECO:0000256" key="2">
    <source>
        <dbReference type="SAM" id="SignalP"/>
    </source>
</evidence>
<dbReference type="EMBL" id="VJMH01000167">
    <property type="protein sequence ID" value="KAF0718251.1"/>
    <property type="molecule type" value="Genomic_DNA"/>
</dbReference>
<dbReference type="OrthoDB" id="79605at2759"/>
<dbReference type="Proteomes" id="UP000332933">
    <property type="component" value="Unassembled WGS sequence"/>
</dbReference>
<reference evidence="4 5" key="1">
    <citation type="submission" date="2019-03" db="EMBL/GenBank/DDBJ databases">
        <authorList>
            <person name="Gaulin E."/>
            <person name="Dumas B."/>
        </authorList>
    </citation>
    <scope>NUCLEOTIDE SEQUENCE [LARGE SCALE GENOMIC DNA]</scope>
    <source>
        <strain evidence="4">CBS 568.67</strain>
    </source>
</reference>